<dbReference type="OMA" id="PPENCEK"/>
<dbReference type="CTD" id="190157"/>
<evidence type="ECO:0000313" key="4">
    <source>
        <dbReference type="Proteomes" id="UP000001940"/>
    </source>
</evidence>
<gene>
    <name evidence="3" type="ORF">CELE_Y51H4A.22</name>
    <name evidence="3 5" type="ORF">Y51H4A.22</name>
</gene>
<dbReference type="KEGG" id="cel:CELE_Y51H4A.22"/>
<dbReference type="PaxDb" id="6239-Y51H4A.22"/>
<dbReference type="AlphaFoldDB" id="Q9NAD2"/>
<dbReference type="OrthoDB" id="5869523at2759"/>
<dbReference type="UCSC" id="Y51H4A.22">
    <property type="organism name" value="c. elegans"/>
</dbReference>
<accession>Q9NAD2</accession>
<evidence type="ECO:0000313" key="3">
    <source>
        <dbReference type="EMBL" id="CAB61154.2"/>
    </source>
</evidence>
<dbReference type="InterPro" id="IPR058879">
    <property type="entry name" value="NTF2-like_dom_nem"/>
</dbReference>
<feature type="chain" id="PRO_5004335376" evidence="1">
    <location>
        <begin position="22"/>
        <end position="283"/>
    </location>
</feature>
<protein>
    <submittedName>
        <fullName evidence="3">Secreted protein</fullName>
    </submittedName>
</protein>
<sequence length="283" mass="32712">MLFRNLLLFLTISSFICVAEAGKIHRHLKKIGKRFEKWEKTEEEVFAEKLQHWNEQTDKQVNDTKWYFAQNMVTSFVHSSSSENEFYSDAKDSIDSMLSDDLVAEICGSNEKLNSFKYSLYVAHESLKMKKIDDSVHDSVQYKVKDTPKDTLQVVFKFEQTTKKDEKSTVLFDVTMKITFPKHLRPNFLITELHQGGSCADHGVVGYAMLDPATEPLKAASSAKGLFYLFTPSYFKYIGVPLNKLSTNWLWALDPKDLKVEICHQNEEAPVEYTREQLYSSTW</sequence>
<dbReference type="GeneID" id="190157"/>
<dbReference type="STRING" id="6239.Y51H4A.22.1"/>
<proteinExistence type="predicted"/>
<dbReference type="Bgee" id="WBGene00013116">
    <property type="expression patterns" value="Expressed in embryo and 2 other cell types or tissues"/>
</dbReference>
<evidence type="ECO:0000259" key="2">
    <source>
        <dbReference type="Pfam" id="PF26529"/>
    </source>
</evidence>
<dbReference type="PhylomeDB" id="Q9NAD2"/>
<dbReference type="Pfam" id="PF26529">
    <property type="entry name" value="NTF2_2"/>
    <property type="match status" value="1"/>
</dbReference>
<reference evidence="3 4" key="1">
    <citation type="journal article" date="1998" name="Science">
        <title>Genome sequence of the nematode C. elegans: a platform for investigating biology.</title>
        <authorList>
            <consortium name="The C. elegans sequencing consortium"/>
            <person name="Sulson J.E."/>
            <person name="Waterston R."/>
        </authorList>
    </citation>
    <scope>NUCLEOTIDE SEQUENCE [LARGE SCALE GENOMIC DNA]</scope>
    <source>
        <strain evidence="3 4">Bristol N2</strain>
    </source>
</reference>
<evidence type="ECO:0000256" key="1">
    <source>
        <dbReference type="SAM" id="SignalP"/>
    </source>
</evidence>
<dbReference type="InParanoid" id="Q9NAD2"/>
<dbReference type="eggNOG" id="KOG4209">
    <property type="taxonomic scope" value="Eukaryota"/>
</dbReference>
<dbReference type="HOGENOM" id="CLU_984274_0_0_1"/>
<dbReference type="WormBase" id="Y51H4A.22">
    <property type="protein sequence ID" value="CE35669"/>
    <property type="gene ID" value="WBGene00013116"/>
</dbReference>
<dbReference type="EMBL" id="BX284604">
    <property type="protein sequence ID" value="CAB61154.2"/>
    <property type="molecule type" value="Genomic_DNA"/>
</dbReference>
<dbReference type="RefSeq" id="NP_502979.2">
    <property type="nucleotide sequence ID" value="NM_070578.3"/>
</dbReference>
<keyword evidence="4" id="KW-1185">Reference proteome</keyword>
<feature type="signal peptide" evidence="1">
    <location>
        <begin position="1"/>
        <end position="21"/>
    </location>
</feature>
<keyword evidence="1" id="KW-0732">Signal</keyword>
<dbReference type="Proteomes" id="UP000001940">
    <property type="component" value="Chromosome IV"/>
</dbReference>
<evidence type="ECO:0000313" key="5">
    <source>
        <dbReference type="WormBase" id="Y51H4A.22"/>
    </source>
</evidence>
<organism evidence="3 4">
    <name type="scientific">Caenorhabditis elegans</name>
    <dbReference type="NCBI Taxonomy" id="6239"/>
    <lineage>
        <taxon>Eukaryota</taxon>
        <taxon>Metazoa</taxon>
        <taxon>Ecdysozoa</taxon>
        <taxon>Nematoda</taxon>
        <taxon>Chromadorea</taxon>
        <taxon>Rhabditida</taxon>
        <taxon>Rhabditina</taxon>
        <taxon>Rhabditomorpha</taxon>
        <taxon>Rhabditoidea</taxon>
        <taxon>Rhabditidae</taxon>
        <taxon>Peloderinae</taxon>
        <taxon>Caenorhabditis</taxon>
    </lineage>
</organism>
<feature type="domain" description="NTF2-like" evidence="2">
    <location>
        <begin position="60"/>
        <end position="203"/>
    </location>
</feature>
<name>Q9NAD2_CAEEL</name>
<dbReference type="AGR" id="WB:WBGene00013116"/>